<reference evidence="2 3" key="1">
    <citation type="submission" date="2017-08" db="EMBL/GenBank/DDBJ databases">
        <title>Multipartite genome sequences of Sinorhizobium species nodulating soybeans.</title>
        <authorList>
            <person name="Tian C.F."/>
        </authorList>
    </citation>
    <scope>NUCLEOTIDE SEQUENCE [LARGE SCALE GENOMIC DNA]</scope>
    <source>
        <strain evidence="2 3">CCBAU 05684</strain>
    </source>
</reference>
<name>A0A249PC13_9HYPH</name>
<sequence>MRCAFLAAADKIHQGDRRRGPYIHGGDRTATHERNYHCRFENVHKNRSPRIALPPNSAAARCSPRPRARRVIEKDGE</sequence>
<dbReference type="EMBL" id="CP023067">
    <property type="protein sequence ID" value="ASY63204.1"/>
    <property type="molecule type" value="Genomic_DNA"/>
</dbReference>
<accession>A0A249PC13</accession>
<evidence type="ECO:0000313" key="3">
    <source>
        <dbReference type="Proteomes" id="UP000217211"/>
    </source>
</evidence>
<dbReference type="Proteomes" id="UP000217211">
    <property type="component" value="Chromosome"/>
</dbReference>
<feature type="region of interest" description="Disordered" evidence="1">
    <location>
        <begin position="48"/>
        <end position="77"/>
    </location>
</feature>
<keyword evidence="3" id="KW-1185">Reference proteome</keyword>
<protein>
    <submittedName>
        <fullName evidence="2">Uncharacterized protein</fullName>
    </submittedName>
</protein>
<feature type="compositionally biased region" description="Low complexity" evidence="1">
    <location>
        <begin position="54"/>
        <end position="63"/>
    </location>
</feature>
<organism evidence="2 3">
    <name type="scientific">Sinorhizobium sojae CCBAU 05684</name>
    <dbReference type="NCBI Taxonomy" id="716928"/>
    <lineage>
        <taxon>Bacteria</taxon>
        <taxon>Pseudomonadati</taxon>
        <taxon>Pseudomonadota</taxon>
        <taxon>Alphaproteobacteria</taxon>
        <taxon>Hyphomicrobiales</taxon>
        <taxon>Rhizobiaceae</taxon>
        <taxon>Sinorhizobium/Ensifer group</taxon>
        <taxon>Sinorhizobium</taxon>
    </lineage>
</organism>
<dbReference type="AlphaFoldDB" id="A0A249PC13"/>
<evidence type="ECO:0000256" key="1">
    <source>
        <dbReference type="SAM" id="MobiDB-lite"/>
    </source>
</evidence>
<evidence type="ECO:0000313" key="2">
    <source>
        <dbReference type="EMBL" id="ASY63204.1"/>
    </source>
</evidence>
<proteinExistence type="predicted"/>
<gene>
    <name evidence="2" type="ORF">SJ05684_c17620</name>
</gene>
<dbReference type="KEGG" id="esj:SJ05684_c17620"/>